<feature type="transmembrane region" description="Helical" evidence="1">
    <location>
        <begin position="94"/>
        <end position="114"/>
    </location>
</feature>
<feature type="transmembrane region" description="Helical" evidence="1">
    <location>
        <begin position="236"/>
        <end position="257"/>
    </location>
</feature>
<feature type="transmembrane region" description="Helical" evidence="1">
    <location>
        <begin position="185"/>
        <end position="206"/>
    </location>
</feature>
<accession>A0ABW3YQE2</accession>
<evidence type="ECO:0000256" key="1">
    <source>
        <dbReference type="SAM" id="Phobius"/>
    </source>
</evidence>
<dbReference type="GO" id="GO:0015019">
    <property type="term" value="F:heparan-alpha-glucosaminide N-acetyltransferase activity"/>
    <property type="evidence" value="ECO:0007669"/>
    <property type="project" value="UniProtKB-EC"/>
</dbReference>
<evidence type="ECO:0000313" key="4">
    <source>
        <dbReference type="Proteomes" id="UP001597173"/>
    </source>
</evidence>
<keyword evidence="3" id="KW-0808">Transferase</keyword>
<keyword evidence="3" id="KW-0012">Acyltransferase</keyword>
<dbReference type="EMBL" id="JBHTNF010000001">
    <property type="protein sequence ID" value="MFD1326802.1"/>
    <property type="molecule type" value="Genomic_DNA"/>
</dbReference>
<keyword evidence="4" id="KW-1185">Reference proteome</keyword>
<feature type="transmembrane region" description="Helical" evidence="1">
    <location>
        <begin position="22"/>
        <end position="43"/>
    </location>
</feature>
<feature type="transmembrane region" description="Helical" evidence="1">
    <location>
        <begin position="63"/>
        <end position="82"/>
    </location>
</feature>
<dbReference type="EC" id="2.3.1.78" evidence="3"/>
<dbReference type="Proteomes" id="UP001597173">
    <property type="component" value="Unassembled WGS sequence"/>
</dbReference>
<feature type="domain" description="Heparan-alpha-glucosaminide N-acetyltransferase catalytic" evidence="2">
    <location>
        <begin position="21"/>
        <end position="244"/>
    </location>
</feature>
<evidence type="ECO:0000313" key="3">
    <source>
        <dbReference type="EMBL" id="MFD1326802.1"/>
    </source>
</evidence>
<evidence type="ECO:0000259" key="2">
    <source>
        <dbReference type="Pfam" id="PF07786"/>
    </source>
</evidence>
<organism evidence="3 4">
    <name type="scientific">Mycoplana ramosa</name>
    <name type="common">Mycoplana bullata</name>
    <dbReference type="NCBI Taxonomy" id="40837"/>
    <lineage>
        <taxon>Bacteria</taxon>
        <taxon>Pseudomonadati</taxon>
        <taxon>Pseudomonadota</taxon>
        <taxon>Alphaproteobacteria</taxon>
        <taxon>Hyphomicrobiales</taxon>
        <taxon>Rhizobiaceae</taxon>
        <taxon>Mycoplana</taxon>
    </lineage>
</organism>
<keyword evidence="1" id="KW-0812">Transmembrane</keyword>
<feature type="transmembrane region" description="Helical" evidence="1">
    <location>
        <begin position="120"/>
        <end position="139"/>
    </location>
</feature>
<feature type="transmembrane region" description="Helical" evidence="1">
    <location>
        <begin position="146"/>
        <end position="165"/>
    </location>
</feature>
<dbReference type="Pfam" id="PF07786">
    <property type="entry name" value="HGSNAT_cat"/>
    <property type="match status" value="1"/>
</dbReference>
<comment type="caution">
    <text evidence="3">The sequence shown here is derived from an EMBL/GenBank/DDBJ whole genome shotgun (WGS) entry which is preliminary data.</text>
</comment>
<sequence length="337" mass="36552">MTIATTNPANLQGGATIPAKRLAWLDAARGMALIAMAVYHFTWDLDFFGYIAPGTAATGGWKIFARLIAGSFIFLAGFSLVLGHRTEIRWRPFWIRFGRIAAAALLITAATYFIFPASFIFFGILHLIATASLIGLLFLRLPIVVILLAAVAAFAAPHYLRSAVFDQSALLWVGLSQTMPRSNDYVPLLPWFGAFLLGMAASRLFLSRKAPVTITPRPVVNKRWISLLGTAGRHSLAIYLLHQPVLIALVYLFTLVVPPERPDPVESYRQSCVAACGADTDAAFCSAFCDCTLGRLLQDGLFDGLNNGTINARSDARIAAISQQCTTDALAGSQLKE</sequence>
<keyword evidence="1" id="KW-0472">Membrane</keyword>
<reference evidence="4" key="1">
    <citation type="journal article" date="2019" name="Int. J. Syst. Evol. Microbiol.">
        <title>The Global Catalogue of Microorganisms (GCM) 10K type strain sequencing project: providing services to taxonomists for standard genome sequencing and annotation.</title>
        <authorList>
            <consortium name="The Broad Institute Genomics Platform"/>
            <consortium name="The Broad Institute Genome Sequencing Center for Infectious Disease"/>
            <person name="Wu L."/>
            <person name="Ma J."/>
        </authorList>
    </citation>
    <scope>NUCLEOTIDE SEQUENCE [LARGE SCALE GENOMIC DNA]</scope>
    <source>
        <strain evidence="4">CCUG 55609</strain>
    </source>
</reference>
<protein>
    <submittedName>
        <fullName evidence="3">Heparan-alpha-glucosaminide N-acetyltransferase</fullName>
        <ecNumber evidence="3">2.3.1.78</ecNumber>
    </submittedName>
</protein>
<proteinExistence type="predicted"/>
<gene>
    <name evidence="3" type="ORF">ACFQ33_02665</name>
</gene>
<name>A0ABW3YQE2_MYCRA</name>
<dbReference type="RefSeq" id="WP_374840108.1">
    <property type="nucleotide sequence ID" value="NZ_JBHEEW010000013.1"/>
</dbReference>
<keyword evidence="1" id="KW-1133">Transmembrane helix</keyword>
<dbReference type="InterPro" id="IPR012429">
    <property type="entry name" value="HGSNAT_cat"/>
</dbReference>